<dbReference type="AlphaFoldDB" id="X1D925"/>
<dbReference type="EMBL" id="BART01034351">
    <property type="protein sequence ID" value="GAH16742.1"/>
    <property type="molecule type" value="Genomic_DNA"/>
</dbReference>
<name>X1D925_9ZZZZ</name>
<evidence type="ECO:0000313" key="1">
    <source>
        <dbReference type="EMBL" id="GAH16742.1"/>
    </source>
</evidence>
<gene>
    <name evidence="1" type="ORF">S01H4_58740</name>
</gene>
<reference evidence="1" key="1">
    <citation type="journal article" date="2014" name="Front. Microbiol.">
        <title>High frequency of phylogenetically diverse reductive dehalogenase-homologous genes in deep subseafloor sedimentary metagenomes.</title>
        <authorList>
            <person name="Kawai M."/>
            <person name="Futagami T."/>
            <person name="Toyoda A."/>
            <person name="Takaki Y."/>
            <person name="Nishi S."/>
            <person name="Hori S."/>
            <person name="Arai W."/>
            <person name="Tsubouchi T."/>
            <person name="Morono Y."/>
            <person name="Uchiyama I."/>
            <person name="Ito T."/>
            <person name="Fujiyama A."/>
            <person name="Inagaki F."/>
            <person name="Takami H."/>
        </authorList>
    </citation>
    <scope>NUCLEOTIDE SEQUENCE</scope>
    <source>
        <strain evidence="1">Expedition CK06-06</strain>
    </source>
</reference>
<proteinExistence type="predicted"/>
<protein>
    <submittedName>
        <fullName evidence="1">Uncharacterized protein</fullName>
    </submittedName>
</protein>
<accession>X1D925</accession>
<organism evidence="1">
    <name type="scientific">marine sediment metagenome</name>
    <dbReference type="NCBI Taxonomy" id="412755"/>
    <lineage>
        <taxon>unclassified sequences</taxon>
        <taxon>metagenomes</taxon>
        <taxon>ecological metagenomes</taxon>
    </lineage>
</organism>
<sequence>MNEKKCLHCQADGLYKTLFVVLRNIKKKKGSKHLSMAITKMETSRLWFAVLEHEDEKANNDW</sequence>
<comment type="caution">
    <text evidence="1">The sequence shown here is derived from an EMBL/GenBank/DDBJ whole genome shotgun (WGS) entry which is preliminary data.</text>
</comment>